<evidence type="ECO:0000313" key="3">
    <source>
        <dbReference type="Proteomes" id="UP000016933"/>
    </source>
</evidence>
<dbReference type="HOGENOM" id="CLU_358267_0_0_1"/>
<dbReference type="OrthoDB" id="2504266at2759"/>
<feature type="compositionally biased region" description="Basic and acidic residues" evidence="1">
    <location>
        <begin position="129"/>
        <end position="242"/>
    </location>
</feature>
<dbReference type="AlphaFoldDB" id="N1PFR6"/>
<evidence type="ECO:0000313" key="2">
    <source>
        <dbReference type="EMBL" id="EME40435.1"/>
    </source>
</evidence>
<dbReference type="InterPro" id="IPR046784">
    <property type="entry name" value="Eap1"/>
</dbReference>
<feature type="compositionally biased region" description="Pro residues" evidence="1">
    <location>
        <begin position="599"/>
        <end position="613"/>
    </location>
</feature>
<dbReference type="EMBL" id="KB446543">
    <property type="protein sequence ID" value="EME40435.1"/>
    <property type="molecule type" value="Genomic_DNA"/>
</dbReference>
<feature type="compositionally biased region" description="Polar residues" evidence="1">
    <location>
        <begin position="432"/>
        <end position="448"/>
    </location>
</feature>
<feature type="compositionally biased region" description="Pro residues" evidence="1">
    <location>
        <begin position="350"/>
        <end position="360"/>
    </location>
</feature>
<name>N1PFR6_DOTSN</name>
<feature type="compositionally biased region" description="Basic and acidic residues" evidence="1">
    <location>
        <begin position="456"/>
        <end position="472"/>
    </location>
</feature>
<feature type="compositionally biased region" description="Basic and acidic residues" evidence="1">
    <location>
        <begin position="249"/>
        <end position="273"/>
    </location>
</feature>
<feature type="compositionally biased region" description="Polar residues" evidence="1">
    <location>
        <begin position="535"/>
        <end position="575"/>
    </location>
</feature>
<protein>
    <submittedName>
        <fullName evidence="2">Uncharacterized protein</fullName>
    </submittedName>
</protein>
<reference evidence="2 3" key="2">
    <citation type="journal article" date="2012" name="PLoS Pathog.">
        <title>Diverse lifestyles and strategies of plant pathogenesis encoded in the genomes of eighteen Dothideomycetes fungi.</title>
        <authorList>
            <person name="Ohm R.A."/>
            <person name="Feau N."/>
            <person name="Henrissat B."/>
            <person name="Schoch C.L."/>
            <person name="Horwitz B.A."/>
            <person name="Barry K.W."/>
            <person name="Condon B.J."/>
            <person name="Copeland A.C."/>
            <person name="Dhillon B."/>
            <person name="Glaser F."/>
            <person name="Hesse C.N."/>
            <person name="Kosti I."/>
            <person name="LaButti K."/>
            <person name="Lindquist E.A."/>
            <person name="Lucas S."/>
            <person name="Salamov A.A."/>
            <person name="Bradshaw R.E."/>
            <person name="Ciuffetti L."/>
            <person name="Hamelin R.C."/>
            <person name="Kema G.H.J."/>
            <person name="Lawrence C."/>
            <person name="Scott J.A."/>
            <person name="Spatafora J.W."/>
            <person name="Turgeon B.G."/>
            <person name="de Wit P.J.G.M."/>
            <person name="Zhong S."/>
            <person name="Goodwin S.B."/>
            <person name="Grigoriev I.V."/>
        </authorList>
    </citation>
    <scope>NUCLEOTIDE SEQUENCE [LARGE SCALE GENOMIC DNA]</scope>
    <source>
        <strain evidence="3">NZE10 / CBS 128990</strain>
    </source>
</reference>
<feature type="region of interest" description="Disordered" evidence="1">
    <location>
        <begin position="627"/>
        <end position="787"/>
    </location>
</feature>
<dbReference type="Proteomes" id="UP000016933">
    <property type="component" value="Unassembled WGS sequence"/>
</dbReference>
<feature type="compositionally biased region" description="Basic and acidic residues" evidence="1">
    <location>
        <begin position="110"/>
        <end position="120"/>
    </location>
</feature>
<dbReference type="OMA" id="PAEEWMG"/>
<keyword evidence="3" id="KW-1185">Reference proteome</keyword>
<feature type="compositionally biased region" description="Low complexity" evidence="1">
    <location>
        <begin position="310"/>
        <end position="323"/>
    </location>
</feature>
<feature type="compositionally biased region" description="Pro residues" evidence="1">
    <location>
        <begin position="722"/>
        <end position="740"/>
    </location>
</feature>
<dbReference type="eggNOG" id="ENOG502S7KY">
    <property type="taxonomic scope" value="Eukaryota"/>
</dbReference>
<accession>N1PFR6</accession>
<evidence type="ECO:0000256" key="1">
    <source>
        <dbReference type="SAM" id="MobiDB-lite"/>
    </source>
</evidence>
<gene>
    <name evidence="2" type="ORF">DOTSEDRAFT_74119</name>
</gene>
<feature type="compositionally biased region" description="Polar residues" evidence="1">
    <location>
        <begin position="477"/>
        <end position="487"/>
    </location>
</feature>
<sequence>MAFRHYTVDQLHALRESPLCQRPDNLQPIESYLDEGSPQAIRREDSAQKQRMPKLPGAALAPGQESSPMGSFSTGRPTLPTRGSALRGNGEDVSLGPPRTMFPSSRNVPKLHDVQGKSQEDLTPADEGDSTRSRFFSERQLNRRSMNEKESGETNSRDWANVRDRRGQREGGSREEKDDGDRRNGYGNRHDPRWGSQRDDKQNGERRGGWREREARRDRDQDRHDKEPEWLDEPVVKQEKELGLGMARTQDEFQKWKESMSKKSKGEPDKEESVEPTPAPEPTQAAKPRIAPLKLEGFDAAMFGGWGNVSSSTPQSATTPSAGAGKGTVGRGGKTSRFASMFKPTESEPAPAPPPLPAVEPTPHQVPANGTSKTSAEDHEGFNRVLAMLGSAKIGQPVPPATAPAEMPASPPPTIKPQGANVTMKKSRFTDMFSQKSPERLQSPQQGGVQLGDSVFRNDGRPPTDEPRHDFNEGPPQRQQSEQQMPRTQEPAAGMSPAPNGIPFNALREQQPRPSSSRNPKDMYEPPSRGAASPSLDTLTLLAQQKRPQNHSNDSQMLLSLLKTTSRPQSQQALPNNGGIDQGQLHHLLEMHQRSSVPPQEPHAPKPRVPQQPPGLFEEQLMRNYAQEQPQQQQQLYGMPEAARRSQQRAPPGFNVHDEHLIHLQQQQQHQLRRQQYSEPPQPPAQLPGPGRRMSGHPSLPPMQIPSQQFPPDLHHLTSPGGAPPPPGFGPQMPRQPPGFPHNMTIFPGGHQEQRGPPPPGFAGMQSPLGNAPPPGFYGAPQGLPPGFQQAQQIRLPIDGMPPAMRFQQNGAMGGGRPI</sequence>
<organism evidence="2 3">
    <name type="scientific">Dothistroma septosporum (strain NZE10 / CBS 128990)</name>
    <name type="common">Red band needle blight fungus</name>
    <name type="synonym">Mycosphaerella pini</name>
    <dbReference type="NCBI Taxonomy" id="675120"/>
    <lineage>
        <taxon>Eukaryota</taxon>
        <taxon>Fungi</taxon>
        <taxon>Dikarya</taxon>
        <taxon>Ascomycota</taxon>
        <taxon>Pezizomycotina</taxon>
        <taxon>Dothideomycetes</taxon>
        <taxon>Dothideomycetidae</taxon>
        <taxon>Mycosphaerellales</taxon>
        <taxon>Mycosphaerellaceae</taxon>
        <taxon>Dothistroma</taxon>
    </lineage>
</organism>
<feature type="region of interest" description="Disordered" evidence="1">
    <location>
        <begin position="19"/>
        <end position="614"/>
    </location>
</feature>
<reference evidence="3" key="1">
    <citation type="journal article" date="2012" name="PLoS Genet.">
        <title>The genomes of the fungal plant pathogens Cladosporium fulvum and Dothistroma septosporum reveal adaptation to different hosts and lifestyles but also signatures of common ancestry.</title>
        <authorList>
            <person name="de Wit P.J.G.M."/>
            <person name="van der Burgt A."/>
            <person name="Oekmen B."/>
            <person name="Stergiopoulos I."/>
            <person name="Abd-Elsalam K.A."/>
            <person name="Aerts A.L."/>
            <person name="Bahkali A.H."/>
            <person name="Beenen H.G."/>
            <person name="Chettri P."/>
            <person name="Cox M.P."/>
            <person name="Datema E."/>
            <person name="de Vries R.P."/>
            <person name="Dhillon B."/>
            <person name="Ganley A.R."/>
            <person name="Griffiths S.A."/>
            <person name="Guo Y."/>
            <person name="Hamelin R.C."/>
            <person name="Henrissat B."/>
            <person name="Kabir M.S."/>
            <person name="Jashni M.K."/>
            <person name="Kema G."/>
            <person name="Klaubauf S."/>
            <person name="Lapidus A."/>
            <person name="Levasseur A."/>
            <person name="Lindquist E."/>
            <person name="Mehrabi R."/>
            <person name="Ohm R.A."/>
            <person name="Owen T.J."/>
            <person name="Salamov A."/>
            <person name="Schwelm A."/>
            <person name="Schijlen E."/>
            <person name="Sun H."/>
            <person name="van den Burg H.A."/>
            <person name="van Ham R.C.H.J."/>
            <person name="Zhang S."/>
            <person name="Goodwin S.B."/>
            <person name="Grigoriev I.V."/>
            <person name="Collemare J."/>
            <person name="Bradshaw R.E."/>
        </authorList>
    </citation>
    <scope>NUCLEOTIDE SEQUENCE [LARGE SCALE GENOMIC DNA]</scope>
    <source>
        <strain evidence="3">NZE10 / CBS 128990</strain>
    </source>
</reference>
<dbReference type="Pfam" id="PF20566">
    <property type="entry name" value="Eap1"/>
    <property type="match status" value="1"/>
</dbReference>
<feature type="compositionally biased region" description="Gly residues" evidence="1">
    <location>
        <begin position="324"/>
        <end position="333"/>
    </location>
</feature>
<proteinExistence type="predicted"/>
<feature type="compositionally biased region" description="Polar residues" evidence="1">
    <location>
        <begin position="64"/>
        <end position="76"/>
    </location>
</feature>